<proteinExistence type="predicted"/>
<evidence type="ECO:0008006" key="3">
    <source>
        <dbReference type="Google" id="ProtNLM"/>
    </source>
</evidence>
<reference evidence="1 2" key="1">
    <citation type="submission" date="2017-06" db="EMBL/GenBank/DDBJ databases">
        <title>Genome sequencing of cyanobaciteial culture collection at National Institute for Environmental Studies (NIES).</title>
        <authorList>
            <person name="Hirose Y."/>
            <person name="Shimura Y."/>
            <person name="Fujisawa T."/>
            <person name="Nakamura Y."/>
            <person name="Kawachi M."/>
        </authorList>
    </citation>
    <scope>NUCLEOTIDE SEQUENCE [LARGE SCALE GENOMIC DNA]</scope>
    <source>
        <strain evidence="1 2">NIES-21</strain>
    </source>
</reference>
<sequence>MTIAEQIYELVKSLPQDQASEILSFAESIRDQYLNANQPSNTVTSQQWTELVYSLAGSWEQDFPSLEDIRSNSGQDILREIL</sequence>
<gene>
    <name evidence="1" type="ORF">NIES21_52970</name>
</gene>
<name>A0A1Z4GPI3_9CYAN</name>
<organism evidence="1 2">
    <name type="scientific">Anabaenopsis circularis NIES-21</name>
    <dbReference type="NCBI Taxonomy" id="1085406"/>
    <lineage>
        <taxon>Bacteria</taxon>
        <taxon>Bacillati</taxon>
        <taxon>Cyanobacteriota</taxon>
        <taxon>Cyanophyceae</taxon>
        <taxon>Nostocales</taxon>
        <taxon>Nodulariaceae</taxon>
        <taxon>Anabaenopsis</taxon>
    </lineage>
</organism>
<dbReference type="AlphaFoldDB" id="A0A1Z4GPI3"/>
<dbReference type="OrthoDB" id="574226at2"/>
<dbReference type="EMBL" id="AP018174">
    <property type="protein sequence ID" value="BAY19435.1"/>
    <property type="molecule type" value="Genomic_DNA"/>
</dbReference>
<dbReference type="Proteomes" id="UP000218287">
    <property type="component" value="Chromosome"/>
</dbReference>
<evidence type="ECO:0000313" key="2">
    <source>
        <dbReference type="Proteomes" id="UP000218287"/>
    </source>
</evidence>
<keyword evidence="2" id="KW-1185">Reference proteome</keyword>
<protein>
    <recommendedName>
        <fullName evidence="3">DUF2281 domain-containing protein</fullName>
    </recommendedName>
</protein>
<evidence type="ECO:0000313" key="1">
    <source>
        <dbReference type="EMBL" id="BAY19435.1"/>
    </source>
</evidence>
<accession>A0A1Z4GPI3</accession>